<proteinExistence type="predicted"/>
<dbReference type="CDD" id="cd00156">
    <property type="entry name" value="REC"/>
    <property type="match status" value="1"/>
</dbReference>
<keyword evidence="8" id="KW-0472">Membrane</keyword>
<evidence type="ECO:0000256" key="3">
    <source>
        <dbReference type="ARBA" id="ARBA00022553"/>
    </source>
</evidence>
<dbReference type="Pfam" id="PF00512">
    <property type="entry name" value="HisKA"/>
    <property type="match status" value="1"/>
</dbReference>
<evidence type="ECO:0000256" key="8">
    <source>
        <dbReference type="SAM" id="Phobius"/>
    </source>
</evidence>
<dbReference type="CDD" id="cd00082">
    <property type="entry name" value="HisKA"/>
    <property type="match status" value="1"/>
</dbReference>
<dbReference type="SUPFAM" id="SSF55874">
    <property type="entry name" value="ATPase domain of HSP90 chaperone/DNA topoisomerase II/histidine kinase"/>
    <property type="match status" value="1"/>
</dbReference>
<keyword evidence="8" id="KW-1133">Transmembrane helix</keyword>
<name>A0AAD2J0K8_ACHAE</name>
<comment type="caution">
    <text evidence="11">The sequence shown here is derived from an EMBL/GenBank/DDBJ whole genome shotgun (WGS) entry which is preliminary data.</text>
</comment>
<evidence type="ECO:0000256" key="4">
    <source>
        <dbReference type="ARBA" id="ARBA00022679"/>
    </source>
</evidence>
<protein>
    <recommendedName>
        <fullName evidence="2">histidine kinase</fullName>
        <ecNumber evidence="2">2.7.13.3</ecNumber>
    </recommendedName>
</protein>
<evidence type="ECO:0000259" key="9">
    <source>
        <dbReference type="PROSITE" id="PS50109"/>
    </source>
</evidence>
<feature type="modified residue" description="4-aspartylphosphate" evidence="6">
    <location>
        <position position="555"/>
    </location>
</feature>
<dbReference type="GO" id="GO:0005886">
    <property type="term" value="C:plasma membrane"/>
    <property type="evidence" value="ECO:0007669"/>
    <property type="project" value="TreeGrafter"/>
</dbReference>
<evidence type="ECO:0000256" key="1">
    <source>
        <dbReference type="ARBA" id="ARBA00000085"/>
    </source>
</evidence>
<organism evidence="11 12">
    <name type="scientific">Achromobacter aegrifaciens</name>
    <dbReference type="NCBI Taxonomy" id="1287736"/>
    <lineage>
        <taxon>Bacteria</taxon>
        <taxon>Pseudomonadati</taxon>
        <taxon>Pseudomonadota</taxon>
        <taxon>Betaproteobacteria</taxon>
        <taxon>Burkholderiales</taxon>
        <taxon>Alcaligenaceae</taxon>
        <taxon>Achromobacter</taxon>
    </lineage>
</organism>
<evidence type="ECO:0000256" key="2">
    <source>
        <dbReference type="ARBA" id="ARBA00012438"/>
    </source>
</evidence>
<feature type="region of interest" description="Disordered" evidence="7">
    <location>
        <begin position="19"/>
        <end position="42"/>
    </location>
</feature>
<dbReference type="InterPro" id="IPR036097">
    <property type="entry name" value="HisK_dim/P_sf"/>
</dbReference>
<gene>
    <name evidence="11" type="primary">arcB</name>
    <name evidence="11" type="ORF">ERS370000_03229</name>
</gene>
<dbReference type="PROSITE" id="PS50110">
    <property type="entry name" value="RESPONSE_REGULATORY"/>
    <property type="match status" value="1"/>
</dbReference>
<dbReference type="CDD" id="cd00075">
    <property type="entry name" value="HATPase"/>
    <property type="match status" value="1"/>
</dbReference>
<dbReference type="GO" id="GO:0009927">
    <property type="term" value="F:histidine phosphotransfer kinase activity"/>
    <property type="evidence" value="ECO:0007669"/>
    <property type="project" value="TreeGrafter"/>
</dbReference>
<dbReference type="Gene3D" id="3.40.50.2300">
    <property type="match status" value="1"/>
</dbReference>
<sequence length="635" mass="69429">MGLKSAHVSIRPCASGRSLARNIPTPLQPTIGQTSASTPPSSSYAARIHQVQVDALRRSFPFALAGSLISACFSAFALVGVLPHHEILLWLGATLAVGVLRWAAVVAYDRHRADPSAAQRWVRRMLAGNLCSGILWGLPLAYWTFFVPLEYQLFFIVILFGLGTGAIYSNYMMLPVMYAFEVPAFAPMFIALAAQPSAIHLALVTGGLAYLVATLAFIHRMNRTHLDALRLGYENLALLEQVRQEKIAAERSDLEKSRFLAAASHDLRQPVHAVNLFLGLLANEPLSRHGRYLVDNITSALSAMGHLFDALLNLSRLDAGVIEPRFETFRMQPLLDQLKAEYAPQASEKGIRLRVRACAASVRSDPVLLERMLRNLISNAIVHSDGGRVLVGCRRRGSRLRIEVWDNGPGIPKAEQERVFWEFHQLANPERDRSKGLGLGLAIVRRTARLLAHELALRSEEGRSTVFAVTAPLSDPAAAGLSITDANVGLPRAPASEDSLRGKLALLVDDDAQNLAGLSMLFESWGCRVIAATSGNALFERVLPLAETPALIVTDYRLREHETGIHVIERLREEYNDPDLPALLVSGDTDPARLTEAAARGVPLLHKPVQVQALREHVTGLLHAREAAPLPGDAE</sequence>
<feature type="domain" description="Response regulatory" evidence="10">
    <location>
        <begin position="504"/>
        <end position="622"/>
    </location>
</feature>
<dbReference type="SMART" id="SM00448">
    <property type="entry name" value="REC"/>
    <property type="match status" value="1"/>
</dbReference>
<dbReference type="SUPFAM" id="SSF52172">
    <property type="entry name" value="CheY-like"/>
    <property type="match status" value="1"/>
</dbReference>
<dbReference type="InterPro" id="IPR011006">
    <property type="entry name" value="CheY-like_superfamily"/>
</dbReference>
<dbReference type="EC" id="2.7.13.3" evidence="2"/>
<accession>A0AAD2J0K8</accession>
<dbReference type="PROSITE" id="PS50109">
    <property type="entry name" value="HIS_KIN"/>
    <property type="match status" value="1"/>
</dbReference>
<dbReference type="InterPro" id="IPR001789">
    <property type="entry name" value="Sig_transdc_resp-reg_receiver"/>
</dbReference>
<feature type="transmembrane region" description="Helical" evidence="8">
    <location>
        <begin position="199"/>
        <end position="218"/>
    </location>
</feature>
<dbReference type="Gene3D" id="3.30.565.10">
    <property type="entry name" value="Histidine kinase-like ATPase, C-terminal domain"/>
    <property type="match status" value="1"/>
</dbReference>
<dbReference type="SUPFAM" id="SSF47384">
    <property type="entry name" value="Homodimeric domain of signal transducing histidine kinase"/>
    <property type="match status" value="1"/>
</dbReference>
<dbReference type="SMART" id="SM00388">
    <property type="entry name" value="HisKA"/>
    <property type="match status" value="1"/>
</dbReference>
<feature type="transmembrane region" description="Helical" evidence="8">
    <location>
        <begin position="151"/>
        <end position="169"/>
    </location>
</feature>
<evidence type="ECO:0000313" key="11">
    <source>
        <dbReference type="EMBL" id="CUJ24547.1"/>
    </source>
</evidence>
<dbReference type="PRINTS" id="PR00344">
    <property type="entry name" value="BCTRLSENSOR"/>
</dbReference>
<dbReference type="Pfam" id="PF00072">
    <property type="entry name" value="Response_reg"/>
    <property type="match status" value="1"/>
</dbReference>
<keyword evidence="3 6" id="KW-0597">Phosphoprotein</keyword>
<comment type="catalytic activity">
    <reaction evidence="1">
        <text>ATP + protein L-histidine = ADP + protein N-phospho-L-histidine.</text>
        <dbReference type="EC" id="2.7.13.3"/>
    </reaction>
</comment>
<reference evidence="11 12" key="1">
    <citation type="submission" date="2015-09" db="EMBL/GenBank/DDBJ databases">
        <authorList>
            <consortium name="Pathogen Informatics"/>
        </authorList>
    </citation>
    <scope>NUCLEOTIDE SEQUENCE [LARGE SCALE GENOMIC DNA]</scope>
    <source>
        <strain evidence="11 12">2789STDY5608625</strain>
    </source>
</reference>
<feature type="domain" description="Histidine kinase" evidence="9">
    <location>
        <begin position="262"/>
        <end position="475"/>
    </location>
</feature>
<dbReference type="EMBL" id="CYTK01000005">
    <property type="protein sequence ID" value="CUJ24547.1"/>
    <property type="molecule type" value="Genomic_DNA"/>
</dbReference>
<evidence type="ECO:0000256" key="7">
    <source>
        <dbReference type="SAM" id="MobiDB-lite"/>
    </source>
</evidence>
<dbReference type="InterPro" id="IPR003594">
    <property type="entry name" value="HATPase_dom"/>
</dbReference>
<dbReference type="Proteomes" id="UP000044098">
    <property type="component" value="Unassembled WGS sequence"/>
</dbReference>
<dbReference type="GO" id="GO:0000155">
    <property type="term" value="F:phosphorelay sensor kinase activity"/>
    <property type="evidence" value="ECO:0007669"/>
    <property type="project" value="InterPro"/>
</dbReference>
<feature type="transmembrane region" description="Helical" evidence="8">
    <location>
        <begin position="126"/>
        <end position="145"/>
    </location>
</feature>
<evidence type="ECO:0000256" key="5">
    <source>
        <dbReference type="ARBA" id="ARBA00022777"/>
    </source>
</evidence>
<evidence type="ECO:0000259" key="10">
    <source>
        <dbReference type="PROSITE" id="PS50110"/>
    </source>
</evidence>
<evidence type="ECO:0000256" key="6">
    <source>
        <dbReference type="PROSITE-ProRule" id="PRU00169"/>
    </source>
</evidence>
<dbReference type="InterPro" id="IPR004358">
    <property type="entry name" value="Sig_transdc_His_kin-like_C"/>
</dbReference>
<keyword evidence="4 11" id="KW-0808">Transferase</keyword>
<dbReference type="PANTHER" id="PTHR43047:SF9">
    <property type="entry name" value="HISTIDINE KINASE"/>
    <property type="match status" value="1"/>
</dbReference>
<dbReference type="PANTHER" id="PTHR43047">
    <property type="entry name" value="TWO-COMPONENT HISTIDINE PROTEIN KINASE"/>
    <property type="match status" value="1"/>
</dbReference>
<dbReference type="InterPro" id="IPR036890">
    <property type="entry name" value="HATPase_C_sf"/>
</dbReference>
<dbReference type="SMART" id="SM00387">
    <property type="entry name" value="HATPase_c"/>
    <property type="match status" value="1"/>
</dbReference>
<dbReference type="FunFam" id="3.30.565.10:FF:000049">
    <property type="entry name" value="Two-component sensor histidine kinase"/>
    <property type="match status" value="1"/>
</dbReference>
<dbReference type="InterPro" id="IPR003661">
    <property type="entry name" value="HisK_dim/P_dom"/>
</dbReference>
<feature type="transmembrane region" description="Helical" evidence="8">
    <location>
        <begin position="87"/>
        <end position="105"/>
    </location>
</feature>
<dbReference type="Pfam" id="PF02518">
    <property type="entry name" value="HATPase_c"/>
    <property type="match status" value="1"/>
</dbReference>
<dbReference type="InterPro" id="IPR005467">
    <property type="entry name" value="His_kinase_dom"/>
</dbReference>
<dbReference type="AlphaFoldDB" id="A0AAD2J0K8"/>
<dbReference type="Gene3D" id="1.10.287.130">
    <property type="match status" value="1"/>
</dbReference>
<feature type="transmembrane region" description="Helical" evidence="8">
    <location>
        <begin position="62"/>
        <end position="81"/>
    </location>
</feature>
<keyword evidence="8" id="KW-0812">Transmembrane</keyword>
<evidence type="ECO:0000313" key="12">
    <source>
        <dbReference type="Proteomes" id="UP000044098"/>
    </source>
</evidence>
<keyword evidence="5" id="KW-0418">Kinase</keyword>